<dbReference type="Proteomes" id="UP000002640">
    <property type="component" value="Unassembled WGS sequence"/>
</dbReference>
<feature type="transmembrane region" description="Helical" evidence="2">
    <location>
        <begin position="263"/>
        <end position="280"/>
    </location>
</feature>
<feature type="transmembrane region" description="Helical" evidence="2">
    <location>
        <begin position="199"/>
        <end position="221"/>
    </location>
</feature>
<dbReference type="GeneID" id="20659646"/>
<keyword evidence="2" id="KW-0472">Membrane</keyword>
<feature type="transmembrane region" description="Helical" evidence="2">
    <location>
        <begin position="167"/>
        <end position="187"/>
    </location>
</feature>
<name>G4ZY93_PHYSP</name>
<protein>
    <submittedName>
        <fullName evidence="3">Uncharacterized protein</fullName>
    </submittedName>
</protein>
<feature type="transmembrane region" description="Helical" evidence="2">
    <location>
        <begin position="504"/>
        <end position="522"/>
    </location>
</feature>
<dbReference type="KEGG" id="psoj:PHYSODRAFT_515284"/>
<dbReference type="EMBL" id="JH159157">
    <property type="protein sequence ID" value="EGZ12705.1"/>
    <property type="molecule type" value="Genomic_DNA"/>
</dbReference>
<feature type="transmembrane region" description="Helical" evidence="2">
    <location>
        <begin position="455"/>
        <end position="478"/>
    </location>
</feature>
<feature type="transmembrane region" description="Helical" evidence="2">
    <location>
        <begin position="286"/>
        <end position="307"/>
    </location>
</feature>
<evidence type="ECO:0000256" key="2">
    <source>
        <dbReference type="SAM" id="Phobius"/>
    </source>
</evidence>
<gene>
    <name evidence="3" type="ORF">PHYSODRAFT_515284</name>
</gene>
<feature type="transmembrane region" description="Helical" evidence="2">
    <location>
        <begin position="66"/>
        <end position="85"/>
    </location>
</feature>
<keyword evidence="2" id="KW-1133">Transmembrane helix</keyword>
<dbReference type="RefSeq" id="XP_009533038.1">
    <property type="nucleotide sequence ID" value="XM_009534743.1"/>
</dbReference>
<accession>G4ZY93</accession>
<dbReference type="AlphaFoldDB" id="G4ZY93"/>
<keyword evidence="4" id="KW-1185">Reference proteome</keyword>
<feature type="transmembrane region" description="Helical" evidence="2">
    <location>
        <begin position="139"/>
        <end position="161"/>
    </location>
</feature>
<sequence length="573" mass="64596">MVTPSVAPQPQRPVRGASPTRRLKKPKTVLGRLKHVWKSTQVSHRGQYSIERLLALGEYTQRTSRLRVLLVCLGSPFPMTAFVLLVECVPLQDPSVGWRENYGLWIRSAVICGVIAATMLVELKYLIEGVKVSIRQAGFVLVCVMVVDSTLLMTAAAYLVFPIPFMSLLMVPPLLAIVAVALRVSFGGDGFKKMQEHPAQLYGFVLFIFAQALTLVVYPIYQVLFSASVNTHFELSVMMLLPIVKMMVKNIVASSIYYMEDMLPESVIFTVDFFNAVYVATCMRQASSVFTVAAIMFVDVFHTVYALRRLRHTGIEIKRRLNHDLGSNITTLDLLEVGCSLCQHRDKFERQELSQIQLRSCLPHTLSSTGKSTIARLEKYPLKPPIKAHRRRAFSTSAARQIATKAYAVSVMNSITTKTSQKSTATRTQSVISSYSVPPSRILQRTLEIMFMTECLVLTEYLESFTPAFYVNFLLIMVRLPSAQYHTELDGITQDNVMDTLLPVFYYGLLELLSFLLLVFAIRRTIGMDALYHLAFVLETQTSLIQSKLIVWMLLTLTCRVVHYGELVRALLD</sequence>
<dbReference type="OMA" id="GWRENYG"/>
<evidence type="ECO:0000256" key="1">
    <source>
        <dbReference type="SAM" id="MobiDB-lite"/>
    </source>
</evidence>
<dbReference type="InParanoid" id="G4ZY93"/>
<feature type="region of interest" description="Disordered" evidence="1">
    <location>
        <begin position="1"/>
        <end position="21"/>
    </location>
</feature>
<reference evidence="3 4" key="1">
    <citation type="journal article" date="2006" name="Science">
        <title>Phytophthora genome sequences uncover evolutionary origins and mechanisms of pathogenesis.</title>
        <authorList>
            <person name="Tyler B.M."/>
            <person name="Tripathy S."/>
            <person name="Zhang X."/>
            <person name="Dehal P."/>
            <person name="Jiang R.H."/>
            <person name="Aerts A."/>
            <person name="Arredondo F.D."/>
            <person name="Baxter L."/>
            <person name="Bensasson D."/>
            <person name="Beynon J.L."/>
            <person name="Chapman J."/>
            <person name="Damasceno C.M."/>
            <person name="Dorrance A.E."/>
            <person name="Dou D."/>
            <person name="Dickerman A.W."/>
            <person name="Dubchak I.L."/>
            <person name="Garbelotto M."/>
            <person name="Gijzen M."/>
            <person name="Gordon S.G."/>
            <person name="Govers F."/>
            <person name="Grunwald N.J."/>
            <person name="Huang W."/>
            <person name="Ivors K.L."/>
            <person name="Jones R.W."/>
            <person name="Kamoun S."/>
            <person name="Krampis K."/>
            <person name="Lamour K.H."/>
            <person name="Lee M.K."/>
            <person name="McDonald W.H."/>
            <person name="Medina M."/>
            <person name="Meijer H.J."/>
            <person name="Nordberg E.K."/>
            <person name="Maclean D.J."/>
            <person name="Ospina-Giraldo M.D."/>
            <person name="Morris P.F."/>
            <person name="Phuntumart V."/>
            <person name="Putnam N.H."/>
            <person name="Rash S."/>
            <person name="Rose J.K."/>
            <person name="Sakihama Y."/>
            <person name="Salamov A.A."/>
            <person name="Savidor A."/>
            <person name="Scheuring C.F."/>
            <person name="Smith B.M."/>
            <person name="Sobral B.W."/>
            <person name="Terry A."/>
            <person name="Torto-Alalibo T.A."/>
            <person name="Win J."/>
            <person name="Xu Z."/>
            <person name="Zhang H."/>
            <person name="Grigoriev I.V."/>
            <person name="Rokhsar D.S."/>
            <person name="Boore J.L."/>
        </authorList>
    </citation>
    <scope>NUCLEOTIDE SEQUENCE [LARGE SCALE GENOMIC DNA]</scope>
    <source>
        <strain evidence="3 4">P6497</strain>
    </source>
</reference>
<proteinExistence type="predicted"/>
<evidence type="ECO:0000313" key="4">
    <source>
        <dbReference type="Proteomes" id="UP000002640"/>
    </source>
</evidence>
<evidence type="ECO:0000313" key="3">
    <source>
        <dbReference type="EMBL" id="EGZ12705.1"/>
    </source>
</evidence>
<organism evidence="3 4">
    <name type="scientific">Phytophthora sojae (strain P6497)</name>
    <name type="common">Soybean stem and root rot agent</name>
    <name type="synonym">Phytophthora megasperma f. sp. glycines</name>
    <dbReference type="NCBI Taxonomy" id="1094619"/>
    <lineage>
        <taxon>Eukaryota</taxon>
        <taxon>Sar</taxon>
        <taxon>Stramenopiles</taxon>
        <taxon>Oomycota</taxon>
        <taxon>Peronosporomycetes</taxon>
        <taxon>Peronosporales</taxon>
        <taxon>Peronosporaceae</taxon>
        <taxon>Phytophthora</taxon>
    </lineage>
</organism>
<keyword evidence="2" id="KW-0812">Transmembrane</keyword>
<feature type="transmembrane region" description="Helical" evidence="2">
    <location>
        <begin position="233"/>
        <end position="251"/>
    </location>
</feature>
<feature type="transmembrane region" description="Helical" evidence="2">
    <location>
        <begin position="105"/>
        <end position="127"/>
    </location>
</feature>